<gene>
    <name evidence="3" type="ORF">GJ743_12915</name>
</gene>
<protein>
    <submittedName>
        <fullName evidence="3">SDR family oxidoreductase</fullName>
    </submittedName>
</protein>
<dbReference type="Gene3D" id="3.40.50.720">
    <property type="entry name" value="NAD(P)-binding Rossmann-like Domain"/>
    <property type="match status" value="1"/>
</dbReference>
<comment type="caution">
    <text evidence="3">The sequence shown here is derived from an EMBL/GenBank/DDBJ whole genome shotgun (WGS) entry which is preliminary data.</text>
</comment>
<keyword evidence="4" id="KW-1185">Reference proteome</keyword>
<evidence type="ECO:0000256" key="1">
    <source>
        <dbReference type="ARBA" id="ARBA00006484"/>
    </source>
</evidence>
<sequence>MDLQLTGRVVLVVGGGGFIGSAIVRRARDEGATVVVASRDPSDGIALDARDDASVRVAIERLLERHGRLDAVVVTAAPPAHTLDPARSSDPAQVAEAFDAKSLAFLRVANAAIPVMTAAGFGRIVGVSGQNAFLTGNITGSVRNAALNVIAKNLADATAGTGVTVNTVNPGLVRNEPSVDVEAGKGGESSPAQIADLVAFLVSPRSAVSGEAIAVGHRVRGVISG</sequence>
<dbReference type="Proteomes" id="UP000433071">
    <property type="component" value="Unassembled WGS sequence"/>
</dbReference>
<comment type="similarity">
    <text evidence="1">Belongs to the short-chain dehydrogenases/reductases (SDR) family.</text>
</comment>
<dbReference type="AlphaFoldDB" id="A0A6I3M702"/>
<dbReference type="Pfam" id="PF13561">
    <property type="entry name" value="adh_short_C2"/>
    <property type="match status" value="1"/>
</dbReference>
<accession>A0A6I3M702</accession>
<dbReference type="SUPFAM" id="SSF51735">
    <property type="entry name" value="NAD(P)-binding Rossmann-fold domains"/>
    <property type="match status" value="1"/>
</dbReference>
<evidence type="ECO:0000313" key="3">
    <source>
        <dbReference type="EMBL" id="MTH69269.1"/>
    </source>
</evidence>
<dbReference type="RefSeq" id="WP_155052272.1">
    <property type="nucleotide sequence ID" value="NZ_BAAAIB010000014.1"/>
</dbReference>
<dbReference type="PRINTS" id="PR00081">
    <property type="entry name" value="GDHRDH"/>
</dbReference>
<dbReference type="InterPro" id="IPR051122">
    <property type="entry name" value="SDR_DHRS6-like"/>
</dbReference>
<evidence type="ECO:0000313" key="4">
    <source>
        <dbReference type="Proteomes" id="UP000433071"/>
    </source>
</evidence>
<dbReference type="InterPro" id="IPR002347">
    <property type="entry name" value="SDR_fam"/>
</dbReference>
<dbReference type="EMBL" id="WMLB01000025">
    <property type="protein sequence ID" value="MTH69269.1"/>
    <property type="molecule type" value="Genomic_DNA"/>
</dbReference>
<dbReference type="GO" id="GO:0016491">
    <property type="term" value="F:oxidoreductase activity"/>
    <property type="evidence" value="ECO:0007669"/>
    <property type="project" value="UniProtKB-KW"/>
</dbReference>
<reference evidence="3 4" key="1">
    <citation type="submission" date="2019-11" db="EMBL/GenBank/DDBJ databases">
        <title>Agromyces kandeliae sp. nov., isolated from mangrove soil.</title>
        <authorList>
            <person name="Wang R."/>
        </authorList>
    </citation>
    <scope>NUCLEOTIDE SEQUENCE [LARGE SCALE GENOMIC DNA]</scope>
    <source>
        <strain evidence="3 4">JCM 11433</strain>
    </source>
</reference>
<dbReference type="CDD" id="cd05233">
    <property type="entry name" value="SDR_c"/>
    <property type="match status" value="1"/>
</dbReference>
<keyword evidence="2" id="KW-0560">Oxidoreductase</keyword>
<dbReference type="PANTHER" id="PTHR43477">
    <property type="entry name" value="DIHYDROANTICAPSIN 7-DEHYDROGENASE"/>
    <property type="match status" value="1"/>
</dbReference>
<organism evidence="3 4">
    <name type="scientific">Agromyces bracchium</name>
    <dbReference type="NCBI Taxonomy" id="88376"/>
    <lineage>
        <taxon>Bacteria</taxon>
        <taxon>Bacillati</taxon>
        <taxon>Actinomycetota</taxon>
        <taxon>Actinomycetes</taxon>
        <taxon>Micrococcales</taxon>
        <taxon>Microbacteriaceae</taxon>
        <taxon>Agromyces</taxon>
    </lineage>
</organism>
<proteinExistence type="inferred from homology"/>
<name>A0A6I3M702_9MICO</name>
<dbReference type="PANTHER" id="PTHR43477:SF1">
    <property type="entry name" value="DIHYDROANTICAPSIN 7-DEHYDROGENASE"/>
    <property type="match status" value="1"/>
</dbReference>
<dbReference type="InterPro" id="IPR036291">
    <property type="entry name" value="NAD(P)-bd_dom_sf"/>
</dbReference>
<evidence type="ECO:0000256" key="2">
    <source>
        <dbReference type="ARBA" id="ARBA00023002"/>
    </source>
</evidence>
<dbReference type="OrthoDB" id="3208554at2"/>